<dbReference type="Proteomes" id="UP000006729">
    <property type="component" value="Chromosome 18"/>
</dbReference>
<protein>
    <submittedName>
        <fullName evidence="1">Uncharacterized protein</fullName>
    </submittedName>
</protein>
<evidence type="ECO:0000313" key="1">
    <source>
        <dbReference type="EMBL" id="PNS94236.1"/>
    </source>
</evidence>
<accession>A0A2K1X0D0</accession>
<name>A0A2K1X0D0_POPTR</name>
<organism evidence="1 2">
    <name type="scientific">Populus trichocarpa</name>
    <name type="common">Western balsam poplar</name>
    <name type="synonym">Populus balsamifera subsp. trichocarpa</name>
    <dbReference type="NCBI Taxonomy" id="3694"/>
    <lineage>
        <taxon>Eukaryota</taxon>
        <taxon>Viridiplantae</taxon>
        <taxon>Streptophyta</taxon>
        <taxon>Embryophyta</taxon>
        <taxon>Tracheophyta</taxon>
        <taxon>Spermatophyta</taxon>
        <taxon>Magnoliopsida</taxon>
        <taxon>eudicotyledons</taxon>
        <taxon>Gunneridae</taxon>
        <taxon>Pentapetalae</taxon>
        <taxon>rosids</taxon>
        <taxon>fabids</taxon>
        <taxon>Malpighiales</taxon>
        <taxon>Salicaceae</taxon>
        <taxon>Saliceae</taxon>
        <taxon>Populus</taxon>
    </lineage>
</organism>
<dbReference type="EMBL" id="CM009307">
    <property type="protein sequence ID" value="PNS94236.1"/>
    <property type="molecule type" value="Genomic_DNA"/>
</dbReference>
<dbReference type="AlphaFoldDB" id="A0A2K1X0D0"/>
<gene>
    <name evidence="1" type="ORF">POPTR_018G134400</name>
</gene>
<sequence>MLLRILYSFSSCIWIRGYKIFYQSRSTILNILRIKKYRFCFETELTSCTHHSSYHFNLKKATEQANAQSVINKRKEKEEVGRLGFSIKYRSFSTVSTKLPYSRLLQEV</sequence>
<proteinExistence type="predicted"/>
<evidence type="ECO:0000313" key="2">
    <source>
        <dbReference type="Proteomes" id="UP000006729"/>
    </source>
</evidence>
<dbReference type="InParanoid" id="A0A2K1X0D0"/>
<keyword evidence="2" id="KW-1185">Reference proteome</keyword>
<reference evidence="1 2" key="1">
    <citation type="journal article" date="2006" name="Science">
        <title>The genome of black cottonwood, Populus trichocarpa (Torr. &amp; Gray).</title>
        <authorList>
            <person name="Tuskan G.A."/>
            <person name="Difazio S."/>
            <person name="Jansson S."/>
            <person name="Bohlmann J."/>
            <person name="Grigoriev I."/>
            <person name="Hellsten U."/>
            <person name="Putnam N."/>
            <person name="Ralph S."/>
            <person name="Rombauts S."/>
            <person name="Salamov A."/>
            <person name="Schein J."/>
            <person name="Sterck L."/>
            <person name="Aerts A."/>
            <person name="Bhalerao R.R."/>
            <person name="Bhalerao R.P."/>
            <person name="Blaudez D."/>
            <person name="Boerjan W."/>
            <person name="Brun A."/>
            <person name="Brunner A."/>
            <person name="Busov V."/>
            <person name="Campbell M."/>
            <person name="Carlson J."/>
            <person name="Chalot M."/>
            <person name="Chapman J."/>
            <person name="Chen G.L."/>
            <person name="Cooper D."/>
            <person name="Coutinho P.M."/>
            <person name="Couturier J."/>
            <person name="Covert S."/>
            <person name="Cronk Q."/>
            <person name="Cunningham R."/>
            <person name="Davis J."/>
            <person name="Degroeve S."/>
            <person name="Dejardin A."/>
            <person name="Depamphilis C."/>
            <person name="Detter J."/>
            <person name="Dirks B."/>
            <person name="Dubchak I."/>
            <person name="Duplessis S."/>
            <person name="Ehlting J."/>
            <person name="Ellis B."/>
            <person name="Gendler K."/>
            <person name="Goodstein D."/>
            <person name="Gribskov M."/>
            <person name="Grimwood J."/>
            <person name="Groover A."/>
            <person name="Gunter L."/>
            <person name="Hamberger B."/>
            <person name="Heinze B."/>
            <person name="Helariutta Y."/>
            <person name="Henrissat B."/>
            <person name="Holligan D."/>
            <person name="Holt R."/>
            <person name="Huang W."/>
            <person name="Islam-Faridi N."/>
            <person name="Jones S."/>
            <person name="Jones-Rhoades M."/>
            <person name="Jorgensen R."/>
            <person name="Joshi C."/>
            <person name="Kangasjarvi J."/>
            <person name="Karlsson J."/>
            <person name="Kelleher C."/>
            <person name="Kirkpatrick R."/>
            <person name="Kirst M."/>
            <person name="Kohler A."/>
            <person name="Kalluri U."/>
            <person name="Larimer F."/>
            <person name="Leebens-Mack J."/>
            <person name="Leple J.C."/>
            <person name="Locascio P."/>
            <person name="Lou Y."/>
            <person name="Lucas S."/>
            <person name="Martin F."/>
            <person name="Montanini B."/>
            <person name="Napoli C."/>
            <person name="Nelson D.R."/>
            <person name="Nelson C."/>
            <person name="Nieminen K."/>
            <person name="Nilsson O."/>
            <person name="Pereda V."/>
            <person name="Peter G."/>
            <person name="Philippe R."/>
            <person name="Pilate G."/>
            <person name="Poliakov A."/>
            <person name="Razumovskaya J."/>
            <person name="Richardson P."/>
            <person name="Rinaldi C."/>
            <person name="Ritland K."/>
            <person name="Rouze P."/>
            <person name="Ryaboy D."/>
            <person name="Schmutz J."/>
            <person name="Schrader J."/>
            <person name="Segerman B."/>
            <person name="Shin H."/>
            <person name="Siddiqui A."/>
            <person name="Sterky F."/>
            <person name="Terry A."/>
            <person name="Tsai C.J."/>
            <person name="Uberbacher E."/>
            <person name="Unneberg P."/>
            <person name="Vahala J."/>
            <person name="Wall K."/>
            <person name="Wessler S."/>
            <person name="Yang G."/>
            <person name="Yin T."/>
            <person name="Douglas C."/>
            <person name="Marra M."/>
            <person name="Sandberg G."/>
            <person name="Van de Peer Y."/>
            <person name="Rokhsar D."/>
        </authorList>
    </citation>
    <scope>NUCLEOTIDE SEQUENCE [LARGE SCALE GENOMIC DNA]</scope>
    <source>
        <strain evidence="2">cv. Nisqually</strain>
    </source>
</reference>